<reference evidence="13 14" key="1">
    <citation type="submission" date="2019-01" db="EMBL/GenBank/DDBJ databases">
        <title>A draft genome assembly of the solar-powered sea slug Elysia chlorotica.</title>
        <authorList>
            <person name="Cai H."/>
            <person name="Li Q."/>
            <person name="Fang X."/>
            <person name="Li J."/>
            <person name="Curtis N.E."/>
            <person name="Altenburger A."/>
            <person name="Shibata T."/>
            <person name="Feng M."/>
            <person name="Maeda T."/>
            <person name="Schwartz J.A."/>
            <person name="Shigenobu S."/>
            <person name="Lundholm N."/>
            <person name="Nishiyama T."/>
            <person name="Yang H."/>
            <person name="Hasebe M."/>
            <person name="Li S."/>
            <person name="Pierce S.K."/>
            <person name="Wang J."/>
        </authorList>
    </citation>
    <scope>NUCLEOTIDE SEQUENCE [LARGE SCALE GENOMIC DNA]</scope>
    <source>
        <strain evidence="13">EC2010</strain>
        <tissue evidence="13">Whole organism of an adult</tissue>
    </source>
</reference>
<dbReference type="CDD" id="cd01370">
    <property type="entry name" value="KISc_KIP3_like"/>
    <property type="match status" value="1"/>
</dbReference>
<dbReference type="InterPro" id="IPR019821">
    <property type="entry name" value="Kinesin_motor_CS"/>
</dbReference>
<evidence type="ECO:0000259" key="12">
    <source>
        <dbReference type="PROSITE" id="PS50067"/>
    </source>
</evidence>
<keyword evidence="6 9" id="KW-0505">Motor protein</keyword>
<feature type="domain" description="Kinesin motor" evidence="12">
    <location>
        <begin position="16"/>
        <end position="357"/>
    </location>
</feature>
<name>A0A3S0ZBL8_ELYCH</name>
<gene>
    <name evidence="13" type="ORF">EGW08_018260</name>
</gene>
<dbReference type="Gene3D" id="3.40.850.10">
    <property type="entry name" value="Kinesin motor domain"/>
    <property type="match status" value="1"/>
</dbReference>
<dbReference type="PRINTS" id="PR00380">
    <property type="entry name" value="KINESINHEAVY"/>
</dbReference>
<feature type="compositionally biased region" description="Basic and acidic residues" evidence="11">
    <location>
        <begin position="766"/>
        <end position="776"/>
    </location>
</feature>
<evidence type="ECO:0000256" key="2">
    <source>
        <dbReference type="ARBA" id="ARBA00022701"/>
    </source>
</evidence>
<evidence type="ECO:0000256" key="9">
    <source>
        <dbReference type="PROSITE-ProRule" id="PRU00283"/>
    </source>
</evidence>
<accession>A0A3S0ZBL8</accession>
<dbReference type="InterPro" id="IPR027640">
    <property type="entry name" value="Kinesin-like_fam"/>
</dbReference>
<dbReference type="GO" id="GO:0007018">
    <property type="term" value="P:microtubule-based movement"/>
    <property type="evidence" value="ECO:0007669"/>
    <property type="project" value="InterPro"/>
</dbReference>
<keyword evidence="7" id="KW-0206">Cytoskeleton</keyword>
<evidence type="ECO:0000256" key="8">
    <source>
        <dbReference type="ARBA" id="ARBA00060769"/>
    </source>
</evidence>
<feature type="compositionally biased region" description="Polar residues" evidence="11">
    <location>
        <begin position="1135"/>
        <end position="1148"/>
    </location>
</feature>
<evidence type="ECO:0000313" key="14">
    <source>
        <dbReference type="Proteomes" id="UP000271974"/>
    </source>
</evidence>
<evidence type="ECO:0000256" key="3">
    <source>
        <dbReference type="ARBA" id="ARBA00022741"/>
    </source>
</evidence>
<dbReference type="InterPro" id="IPR001752">
    <property type="entry name" value="Kinesin_motor_dom"/>
</dbReference>
<evidence type="ECO:0000256" key="6">
    <source>
        <dbReference type="ARBA" id="ARBA00023175"/>
    </source>
</evidence>
<evidence type="ECO:0000256" key="4">
    <source>
        <dbReference type="ARBA" id="ARBA00022840"/>
    </source>
</evidence>
<evidence type="ECO:0000313" key="13">
    <source>
        <dbReference type="EMBL" id="RUS73972.1"/>
    </source>
</evidence>
<feature type="region of interest" description="Disordered" evidence="11">
    <location>
        <begin position="861"/>
        <end position="890"/>
    </location>
</feature>
<dbReference type="SMART" id="SM00129">
    <property type="entry name" value="KISc"/>
    <property type="match status" value="1"/>
</dbReference>
<feature type="region of interest" description="Disordered" evidence="11">
    <location>
        <begin position="766"/>
        <end position="791"/>
    </location>
</feature>
<dbReference type="InterPro" id="IPR036961">
    <property type="entry name" value="Kinesin_motor_dom_sf"/>
</dbReference>
<keyword evidence="14" id="KW-1185">Reference proteome</keyword>
<protein>
    <recommendedName>
        <fullName evidence="12">Kinesin motor domain-containing protein</fullName>
    </recommendedName>
</protein>
<dbReference type="OrthoDB" id="3176171at2759"/>
<keyword evidence="5 10" id="KW-0175">Coiled coil</keyword>
<dbReference type="AlphaFoldDB" id="A0A3S0ZBL8"/>
<dbReference type="STRING" id="188477.A0A3S0ZBL8"/>
<keyword evidence="7" id="KW-0963">Cytoplasm</keyword>
<feature type="region of interest" description="Disordered" evidence="11">
    <location>
        <begin position="967"/>
        <end position="1037"/>
    </location>
</feature>
<keyword evidence="2" id="KW-0493">Microtubule</keyword>
<dbReference type="Proteomes" id="UP000271974">
    <property type="component" value="Unassembled WGS sequence"/>
</dbReference>
<dbReference type="Pfam" id="PF00225">
    <property type="entry name" value="Kinesin"/>
    <property type="match status" value="1"/>
</dbReference>
<dbReference type="PROSITE" id="PS50067">
    <property type="entry name" value="KINESIN_MOTOR_2"/>
    <property type="match status" value="1"/>
</dbReference>
<dbReference type="InterPro" id="IPR027417">
    <property type="entry name" value="P-loop_NTPase"/>
</dbReference>
<keyword evidence="3 9" id="KW-0547">Nucleotide-binding</keyword>
<dbReference type="PANTHER" id="PTHR47968:SF65">
    <property type="entry name" value="KINESIN MOTOR DOMAIN-CONTAINING PROTEIN"/>
    <property type="match status" value="1"/>
</dbReference>
<evidence type="ECO:0000256" key="1">
    <source>
        <dbReference type="ARBA" id="ARBA00004245"/>
    </source>
</evidence>
<keyword evidence="4 9" id="KW-0067">ATP-binding</keyword>
<proteinExistence type="inferred from homology"/>
<dbReference type="PANTHER" id="PTHR47968">
    <property type="entry name" value="CENTROMERE PROTEIN E"/>
    <property type="match status" value="1"/>
</dbReference>
<comment type="similarity">
    <text evidence="8">Belongs to the TRAFAC class myosin-kinesin ATPase superfamily. Kinesin family. KIN-8 subfamily.</text>
</comment>
<feature type="region of interest" description="Disordered" evidence="11">
    <location>
        <begin position="1068"/>
        <end position="1149"/>
    </location>
</feature>
<dbReference type="GO" id="GO:0005524">
    <property type="term" value="F:ATP binding"/>
    <property type="evidence" value="ECO:0007669"/>
    <property type="project" value="UniProtKB-UniRule"/>
</dbReference>
<comment type="caution">
    <text evidence="13">The sequence shown here is derived from an EMBL/GenBank/DDBJ whole genome shotgun (WGS) entry which is preliminary data.</text>
</comment>
<dbReference type="GO" id="GO:0003777">
    <property type="term" value="F:microtubule motor activity"/>
    <property type="evidence" value="ECO:0007669"/>
    <property type="project" value="InterPro"/>
</dbReference>
<evidence type="ECO:0000256" key="11">
    <source>
        <dbReference type="SAM" id="MobiDB-lite"/>
    </source>
</evidence>
<dbReference type="EMBL" id="RQTK01000879">
    <property type="protein sequence ID" value="RUS73972.1"/>
    <property type="molecule type" value="Genomic_DNA"/>
</dbReference>
<dbReference type="FunFam" id="3.40.850.10:FF:000054">
    <property type="entry name" value="Kinesin-like protein"/>
    <property type="match status" value="1"/>
</dbReference>
<feature type="region of interest" description="Disordered" evidence="11">
    <location>
        <begin position="707"/>
        <end position="733"/>
    </location>
</feature>
<evidence type="ECO:0000256" key="5">
    <source>
        <dbReference type="ARBA" id="ARBA00023054"/>
    </source>
</evidence>
<dbReference type="SUPFAM" id="SSF52540">
    <property type="entry name" value="P-loop containing nucleoside triphosphate hydrolases"/>
    <property type="match status" value="1"/>
</dbReference>
<dbReference type="GO" id="GO:0005874">
    <property type="term" value="C:microtubule"/>
    <property type="evidence" value="ECO:0007669"/>
    <property type="project" value="UniProtKB-KW"/>
</dbReference>
<dbReference type="GO" id="GO:0008017">
    <property type="term" value="F:microtubule binding"/>
    <property type="evidence" value="ECO:0007669"/>
    <property type="project" value="InterPro"/>
</dbReference>
<dbReference type="PROSITE" id="PS00411">
    <property type="entry name" value="KINESIN_MOTOR_1"/>
    <property type="match status" value="1"/>
</dbReference>
<feature type="compositionally biased region" description="Polar residues" evidence="11">
    <location>
        <begin position="1091"/>
        <end position="1105"/>
    </location>
</feature>
<feature type="coiled-coil region" evidence="10">
    <location>
        <begin position="470"/>
        <end position="523"/>
    </location>
</feature>
<feature type="compositionally biased region" description="Polar residues" evidence="11">
    <location>
        <begin position="987"/>
        <end position="1013"/>
    </location>
</feature>
<sequence>MVSKQSGTNKGKGNANLMVVVRLRPPNEAEDSERYRTVTHAISDHMLVFDPKVQVIPGVVQAKPRSVTSHRFRDLKYAFDHVFGPGATNKDVFEHATKGIVSGVLSGYNCSVFAYGATGAGKTHTMLGSECEPGVIYFTMMDLYRQIEERKKDKIFDVAISYSEVYNEQVRDLLVPRGSLPIREDKTVGVIIAGLSLHKPKTAEELLHMLHFGNKNRTQHPTDANAESSRSHAVFQVFVNQRDKLANVGSEVVMAKMCLVDLAGSERAHCTKNCGARFREGANINRSLLALGNVINALADNKFKGHIPYRDSKLTRLLKDSLGGNCRTVMIAAVSPSSRSFEDTYNTLRYADRAKHIRADLKKNVMSVDFHITNYKKYVQDLEKQNQELRKTKQHLLECLERGENGSSQGLSPIMRQLQERLKDLFKVRRDLCKKQMDCEGAKRELKWKVSRREQAIKRVQNLTQASTVLKKHHGVIERMKKRIEKEEQSLRVIERMKHHGVIERMKKRIEKEEQSLQQSTVQIHDQDKLIRKAVAEFTVTDRRQAPELLDLNVRSYVLESNLHDSEMYLAFVKKLARAQERQASVTESLVTSLLQLVKRQHDVLHSQDLLSPELQHKYEQCCYLVEERGVAFSQPAAPSPLHCGDARVSPSYAAALATTKAEVQDHLNISDIIDIRIPRLKAHEVIHCVAEVKPQAPQRVLKSTVGGNTTQETKLSNAPGPNTPSPLYQHSVSPTSTYISAKDRDGSPSTLTACHNPIEQLHSHLDSCPRQRERSNTTYLHSHSSDSRLGGSVDACSPANTQHHPTHHQFPTCAAGRASGTHQRDLPVTVEQQSPVSAEGGSSSTDNFNNTFQVLQPTLPNTPCISGSPQQLSPQRAVPSALPTNTPRGKWMSSSILQHRLSFQEMQRLGKTQLQSQSLLAQGDGRNLDRHQLQQINLTRLNVNNGNSNPAVGNLQNQSVELVSRPSSTTLTLHPASTPYKAAVNPASSSQTSSPTNGTPGHGTKASSSSPKSYAEAVKSPSTAHPINKRDELTSMKTPDFSFSQFRRRLQLSCEKLPVRVPVSAVKSGLTSGTRAGESSDSCAARQPLQPLNTNSMQENSSTAGPKPLQSVGISSAGPQNPPKASKPEASQPKPHTNSSACTSQGSLRLKAPLQQRFRRALGAAKPYSLQSPRRHRRWRANRANSELAGEGGTTALSDRPSYMQPTFARAQKMLSQDTADTSGPSRRTTLHKQRFVLA</sequence>
<feature type="compositionally biased region" description="Polar residues" evidence="11">
    <location>
        <begin position="861"/>
        <end position="875"/>
    </location>
</feature>
<evidence type="ECO:0000256" key="10">
    <source>
        <dbReference type="SAM" id="Coils"/>
    </source>
</evidence>
<feature type="binding site" evidence="9">
    <location>
        <begin position="116"/>
        <end position="123"/>
    </location>
    <ligand>
        <name>ATP</name>
        <dbReference type="ChEBI" id="CHEBI:30616"/>
    </ligand>
</feature>
<organism evidence="13 14">
    <name type="scientific">Elysia chlorotica</name>
    <name type="common">Eastern emerald elysia</name>
    <name type="synonym">Sea slug</name>
    <dbReference type="NCBI Taxonomy" id="188477"/>
    <lineage>
        <taxon>Eukaryota</taxon>
        <taxon>Metazoa</taxon>
        <taxon>Spiralia</taxon>
        <taxon>Lophotrochozoa</taxon>
        <taxon>Mollusca</taxon>
        <taxon>Gastropoda</taxon>
        <taxon>Heterobranchia</taxon>
        <taxon>Euthyneura</taxon>
        <taxon>Panpulmonata</taxon>
        <taxon>Sacoglossa</taxon>
        <taxon>Placobranchoidea</taxon>
        <taxon>Plakobranchidae</taxon>
        <taxon>Elysia</taxon>
    </lineage>
</organism>
<feature type="coiled-coil region" evidence="10">
    <location>
        <begin position="372"/>
        <end position="435"/>
    </location>
</feature>
<evidence type="ECO:0000256" key="7">
    <source>
        <dbReference type="ARBA" id="ARBA00023212"/>
    </source>
</evidence>
<feature type="compositionally biased region" description="Polar residues" evidence="11">
    <location>
        <begin position="1070"/>
        <end position="1083"/>
    </location>
</feature>
<comment type="subcellular location">
    <subcellularLocation>
        <location evidence="1">Cytoplasm</location>
        <location evidence="1">Cytoskeleton</location>
    </subcellularLocation>
</comment>